<evidence type="ECO:0000313" key="9">
    <source>
        <dbReference type="Proteomes" id="UP001460270"/>
    </source>
</evidence>
<dbReference type="PANTHER" id="PTHR11860:SF87">
    <property type="entry name" value="CMRF35-LIKE MOLECULE 8"/>
    <property type="match status" value="1"/>
</dbReference>
<keyword evidence="2 5" id="KW-0812">Transmembrane</keyword>
<sequence>MGFSELWLLCFVLCNAPLTTVLNVFKRSEGSDLSINCRSYKNRTVIQRGLCRGDCGDDDILVQTSGSRQTNGRYSVKHEMKGSPPVDLINVGISNLNLNDSGRYGCFWEESSGKRSYSEFMAEVTDGDKSDVHTAAAGQDFTHSFMFSKSGNKKSFCRNTCSEEDMLVETTGDSGRSDRYSLKYRKRADDLSFVDVTIKSVKKSDSGLYKCHLEERYFIFRLEVLAPSSAAPVTVSPSSAAPVTAADDLFCSTEAPAGPLTLILIVLIPVCVVLIAMTTILIVYCRGRSCAVCESIARYREKERERDPGGSGDQTSVYTAAAGEDFTHSFLFLKSGNKKSFCRNTCSEEDMLVKTTGDSGRSGRYSLKYRKIADDLSNVVVTIKSVKKSDSGVYQCHLDELSGHLGWRYFSQSDLNTNTFPVEFNKLVQLCYWSRCIMGFSELWLLCFVLCNAPLTTALSVFKRSEGSNLSVTCWSNKNRTVIQRGFCRGDCGDDDILVQTSGSGQTNGRYSVKHEMKGSPPVDLIEVGISDMNLNDSGRYSCFWEESSGKRDNYEFMAEVTDGDLTSVHTAVAGGDFTYPCLFYESGNKKSFCRNTCSEEDMLVETTGDSGRSGRYSLQYSKRADDLSEVDVTIKSVKKSDSGVYKCHLDEDSETFRLEVLAPPSAAPETVSPSSAAPETVSPSGSVPTQKPTDASAGPLTLILIVLIPVCVVLIAMTTILIVYCRGRSCAGEE</sequence>
<feature type="domain" description="Immunoglobulin" evidence="7">
    <location>
        <begin position="567"/>
        <end position="662"/>
    </location>
</feature>
<dbReference type="InterPro" id="IPR013783">
    <property type="entry name" value="Ig-like_fold"/>
</dbReference>
<evidence type="ECO:0000256" key="3">
    <source>
        <dbReference type="ARBA" id="ARBA00023136"/>
    </source>
</evidence>
<dbReference type="AlphaFoldDB" id="A0AAW0MVX1"/>
<feature type="chain" id="PRO_5043631654" description="Immunoglobulin domain-containing protein" evidence="6">
    <location>
        <begin position="22"/>
        <end position="735"/>
    </location>
</feature>
<dbReference type="InterPro" id="IPR003599">
    <property type="entry name" value="Ig_sub"/>
</dbReference>
<feature type="transmembrane region" description="Helical" evidence="5">
    <location>
        <begin position="262"/>
        <end position="284"/>
    </location>
</feature>
<evidence type="ECO:0000256" key="4">
    <source>
        <dbReference type="SAM" id="MobiDB-lite"/>
    </source>
</evidence>
<organism evidence="8 9">
    <name type="scientific">Mugilogobius chulae</name>
    <name type="common">yellowstripe goby</name>
    <dbReference type="NCBI Taxonomy" id="88201"/>
    <lineage>
        <taxon>Eukaryota</taxon>
        <taxon>Metazoa</taxon>
        <taxon>Chordata</taxon>
        <taxon>Craniata</taxon>
        <taxon>Vertebrata</taxon>
        <taxon>Euteleostomi</taxon>
        <taxon>Actinopterygii</taxon>
        <taxon>Neopterygii</taxon>
        <taxon>Teleostei</taxon>
        <taxon>Neoteleostei</taxon>
        <taxon>Acanthomorphata</taxon>
        <taxon>Gobiaria</taxon>
        <taxon>Gobiiformes</taxon>
        <taxon>Gobioidei</taxon>
        <taxon>Gobiidae</taxon>
        <taxon>Gobionellinae</taxon>
        <taxon>Mugilogobius</taxon>
    </lineage>
</organism>
<dbReference type="Gene3D" id="2.60.40.10">
    <property type="entry name" value="Immunoglobulins"/>
    <property type="match status" value="5"/>
</dbReference>
<dbReference type="InterPro" id="IPR050671">
    <property type="entry name" value="CD300_family_receptors"/>
</dbReference>
<evidence type="ECO:0000256" key="1">
    <source>
        <dbReference type="ARBA" id="ARBA00004370"/>
    </source>
</evidence>
<evidence type="ECO:0000256" key="6">
    <source>
        <dbReference type="SAM" id="SignalP"/>
    </source>
</evidence>
<keyword evidence="6" id="KW-0732">Signal</keyword>
<dbReference type="GO" id="GO:0004888">
    <property type="term" value="F:transmembrane signaling receptor activity"/>
    <property type="evidence" value="ECO:0007669"/>
    <property type="project" value="TreeGrafter"/>
</dbReference>
<feature type="domain" description="Immunoglobulin" evidence="7">
    <location>
        <begin position="22"/>
        <end position="225"/>
    </location>
</feature>
<feature type="transmembrane region" description="Helical" evidence="5">
    <location>
        <begin position="701"/>
        <end position="725"/>
    </location>
</feature>
<dbReference type="InterPro" id="IPR013106">
    <property type="entry name" value="Ig_V-set"/>
</dbReference>
<evidence type="ECO:0000259" key="7">
    <source>
        <dbReference type="SMART" id="SM00409"/>
    </source>
</evidence>
<proteinExistence type="predicted"/>
<reference evidence="9" key="1">
    <citation type="submission" date="2024-04" db="EMBL/GenBank/DDBJ databases">
        <title>Salinicola lusitanus LLJ914,a marine bacterium isolated from the Okinawa Trough.</title>
        <authorList>
            <person name="Li J."/>
        </authorList>
    </citation>
    <scope>NUCLEOTIDE SEQUENCE [LARGE SCALE GENOMIC DNA]</scope>
</reference>
<dbReference type="SUPFAM" id="SSF48726">
    <property type="entry name" value="Immunoglobulin"/>
    <property type="match status" value="1"/>
</dbReference>
<keyword evidence="9" id="KW-1185">Reference proteome</keyword>
<dbReference type="InterPro" id="IPR036179">
    <property type="entry name" value="Ig-like_dom_sf"/>
</dbReference>
<feature type="domain" description="Immunoglobulin" evidence="7">
    <location>
        <begin position="315"/>
        <end position="418"/>
    </location>
</feature>
<name>A0AAW0MVX1_9GOBI</name>
<evidence type="ECO:0000256" key="2">
    <source>
        <dbReference type="ARBA" id="ARBA00022692"/>
    </source>
</evidence>
<protein>
    <recommendedName>
        <fullName evidence="7">Immunoglobulin domain-containing protein</fullName>
    </recommendedName>
</protein>
<dbReference type="SMART" id="SM00409">
    <property type="entry name" value="IG"/>
    <property type="match status" value="4"/>
</dbReference>
<dbReference type="EMBL" id="JBBPFD010000030">
    <property type="protein sequence ID" value="KAK7881042.1"/>
    <property type="molecule type" value="Genomic_DNA"/>
</dbReference>
<dbReference type="Pfam" id="PF07686">
    <property type="entry name" value="V-set"/>
    <property type="match status" value="1"/>
</dbReference>
<gene>
    <name evidence="8" type="ORF">WMY93_032348</name>
</gene>
<evidence type="ECO:0000313" key="8">
    <source>
        <dbReference type="EMBL" id="KAK7881042.1"/>
    </source>
</evidence>
<feature type="region of interest" description="Disordered" evidence="4">
    <location>
        <begin position="666"/>
        <end position="694"/>
    </location>
</feature>
<feature type="domain" description="Immunoglobulin" evidence="7">
    <location>
        <begin position="459"/>
        <end position="562"/>
    </location>
</feature>
<accession>A0AAW0MVX1</accession>
<keyword evidence="3 5" id="KW-0472">Membrane</keyword>
<dbReference type="PANTHER" id="PTHR11860">
    <property type="entry name" value="POLYMERIC-IMMUNOGLOBULIN RECEPTOR"/>
    <property type="match status" value="1"/>
</dbReference>
<dbReference type="Proteomes" id="UP001460270">
    <property type="component" value="Unassembled WGS sequence"/>
</dbReference>
<evidence type="ECO:0000256" key="5">
    <source>
        <dbReference type="SAM" id="Phobius"/>
    </source>
</evidence>
<keyword evidence="5" id="KW-1133">Transmembrane helix</keyword>
<comment type="subcellular location">
    <subcellularLocation>
        <location evidence="1">Membrane</location>
    </subcellularLocation>
</comment>
<feature type="signal peptide" evidence="6">
    <location>
        <begin position="1"/>
        <end position="21"/>
    </location>
</feature>
<feature type="compositionally biased region" description="Polar residues" evidence="4">
    <location>
        <begin position="672"/>
        <end position="694"/>
    </location>
</feature>
<comment type="caution">
    <text evidence="8">The sequence shown here is derived from an EMBL/GenBank/DDBJ whole genome shotgun (WGS) entry which is preliminary data.</text>
</comment>
<dbReference type="GO" id="GO:0005886">
    <property type="term" value="C:plasma membrane"/>
    <property type="evidence" value="ECO:0007669"/>
    <property type="project" value="TreeGrafter"/>
</dbReference>